<protein>
    <submittedName>
        <fullName evidence="2">Uncharacterized protein</fullName>
    </submittedName>
</protein>
<dbReference type="InterPro" id="IPR007858">
    <property type="entry name" value="Dpy-30_motif"/>
</dbReference>
<name>A0A0D3IU43_EMIH1</name>
<dbReference type="GeneID" id="17261062"/>
<feature type="coiled-coil region" evidence="1">
    <location>
        <begin position="71"/>
        <end position="98"/>
    </location>
</feature>
<dbReference type="EnsemblProtists" id="EOD14778">
    <property type="protein sequence ID" value="EOD14778"/>
    <property type="gene ID" value="EMIHUDRAFT_197342"/>
</dbReference>
<evidence type="ECO:0000256" key="1">
    <source>
        <dbReference type="SAM" id="Coils"/>
    </source>
</evidence>
<dbReference type="AlphaFoldDB" id="A0A0D3IU43"/>
<reference evidence="3" key="1">
    <citation type="journal article" date="2013" name="Nature">
        <title>Pan genome of the phytoplankton Emiliania underpins its global distribution.</title>
        <authorList>
            <person name="Read B.A."/>
            <person name="Kegel J."/>
            <person name="Klute M.J."/>
            <person name="Kuo A."/>
            <person name="Lefebvre S.C."/>
            <person name="Maumus F."/>
            <person name="Mayer C."/>
            <person name="Miller J."/>
            <person name="Monier A."/>
            <person name="Salamov A."/>
            <person name="Young J."/>
            <person name="Aguilar M."/>
            <person name="Claverie J.M."/>
            <person name="Frickenhaus S."/>
            <person name="Gonzalez K."/>
            <person name="Herman E.K."/>
            <person name="Lin Y.C."/>
            <person name="Napier J."/>
            <person name="Ogata H."/>
            <person name="Sarno A.F."/>
            <person name="Shmutz J."/>
            <person name="Schroeder D."/>
            <person name="de Vargas C."/>
            <person name="Verret F."/>
            <person name="von Dassow P."/>
            <person name="Valentin K."/>
            <person name="Van de Peer Y."/>
            <person name="Wheeler G."/>
            <person name="Dacks J.B."/>
            <person name="Delwiche C.F."/>
            <person name="Dyhrman S.T."/>
            <person name="Glockner G."/>
            <person name="John U."/>
            <person name="Richards T."/>
            <person name="Worden A.Z."/>
            <person name="Zhang X."/>
            <person name="Grigoriev I.V."/>
            <person name="Allen A.E."/>
            <person name="Bidle K."/>
            <person name="Borodovsky M."/>
            <person name="Bowler C."/>
            <person name="Brownlee C."/>
            <person name="Cock J.M."/>
            <person name="Elias M."/>
            <person name="Gladyshev V.N."/>
            <person name="Groth M."/>
            <person name="Guda C."/>
            <person name="Hadaegh A."/>
            <person name="Iglesias-Rodriguez M.D."/>
            <person name="Jenkins J."/>
            <person name="Jones B.M."/>
            <person name="Lawson T."/>
            <person name="Leese F."/>
            <person name="Lindquist E."/>
            <person name="Lobanov A."/>
            <person name="Lomsadze A."/>
            <person name="Malik S.B."/>
            <person name="Marsh M.E."/>
            <person name="Mackinder L."/>
            <person name="Mock T."/>
            <person name="Mueller-Roeber B."/>
            <person name="Pagarete A."/>
            <person name="Parker M."/>
            <person name="Probert I."/>
            <person name="Quesneville H."/>
            <person name="Raines C."/>
            <person name="Rensing S.A."/>
            <person name="Riano-Pachon D.M."/>
            <person name="Richier S."/>
            <person name="Rokitta S."/>
            <person name="Shiraiwa Y."/>
            <person name="Soanes D.M."/>
            <person name="van der Giezen M."/>
            <person name="Wahlund T.M."/>
            <person name="Williams B."/>
            <person name="Wilson W."/>
            <person name="Wolfe G."/>
            <person name="Wurch L.L."/>
        </authorList>
    </citation>
    <scope>NUCLEOTIDE SEQUENCE</scope>
</reference>
<dbReference type="KEGG" id="ehx:EMIHUDRAFT_197342"/>
<accession>A0A0D3IU43</accession>
<evidence type="ECO:0000313" key="2">
    <source>
        <dbReference type="EnsemblProtists" id="EOD14778"/>
    </source>
</evidence>
<reference evidence="2" key="2">
    <citation type="submission" date="2024-10" db="UniProtKB">
        <authorList>
            <consortium name="EnsemblProtists"/>
        </authorList>
    </citation>
    <scope>IDENTIFICATION</scope>
</reference>
<dbReference type="PaxDb" id="2903-EOD14778"/>
<dbReference type="Gene3D" id="1.20.890.10">
    <property type="entry name" value="cAMP-dependent protein kinase regulatory subunit, dimerization-anchoring domain"/>
    <property type="match status" value="1"/>
</dbReference>
<proteinExistence type="predicted"/>
<evidence type="ECO:0000313" key="3">
    <source>
        <dbReference type="Proteomes" id="UP000013827"/>
    </source>
</evidence>
<dbReference type="Pfam" id="PF05186">
    <property type="entry name" value="Dpy-30"/>
    <property type="match status" value="1"/>
</dbReference>
<dbReference type="HOGENOM" id="CLU_1630119_0_0_1"/>
<dbReference type="Proteomes" id="UP000013827">
    <property type="component" value="Unassembled WGS sequence"/>
</dbReference>
<organism evidence="2 3">
    <name type="scientific">Emiliania huxleyi (strain CCMP1516)</name>
    <dbReference type="NCBI Taxonomy" id="280463"/>
    <lineage>
        <taxon>Eukaryota</taxon>
        <taxon>Haptista</taxon>
        <taxon>Haptophyta</taxon>
        <taxon>Prymnesiophyceae</taxon>
        <taxon>Isochrysidales</taxon>
        <taxon>Noelaerhabdaceae</taxon>
        <taxon>Emiliania</taxon>
    </lineage>
</organism>
<dbReference type="RefSeq" id="XP_005767207.1">
    <property type="nucleotide sequence ID" value="XM_005767150.1"/>
</dbReference>
<keyword evidence="1" id="KW-0175">Coiled coil</keyword>
<keyword evidence="3" id="KW-1185">Reference proteome</keyword>
<sequence>MSTPDLEAAPSADPGEYARLLKERVAPVLSEGLLLALRDRPTDPPAYLAEFLASKGSGVSAPAVVAAALHERQLSAEASSLQAELAALDAQLLDARAVAAARLQADAASASFELLPSELGRRLGEPSHAGGVDDMAHAAACRHETRRVERLVRSLRARMDEVR</sequence>